<dbReference type="Proteomes" id="UP000005408">
    <property type="component" value="Unassembled WGS sequence"/>
</dbReference>
<dbReference type="EnsemblMetazoa" id="G13499.3">
    <property type="protein sequence ID" value="G13499.3:cds"/>
    <property type="gene ID" value="G13499"/>
</dbReference>
<name>A0A8W8IBZ5_MAGGI</name>
<sequence>MELRAAWRVIFFYLFPYASGDDNPGSSQDNFSVCQNNMNDISIGCCAGITELNKSNTHICCGGSLHPRYVDGSIHKCCRDKIYNGRKSICCNGVYYPDKSPDHYGCCSTSAYIFTEEMCCSSKLHKFHHTSSCCGNETYDVREKYCFQNMLIISLWESKCGDKIYNTSEHMCCNKTLIPHKYSHRCCGSLSYDPSNNDCAGNQVVQKGHQWCPNHGAYDVTTHNCCEGHLLKKNGPFWRCCGNKTIDYDMESCCAGMNFNKRINKCCGSRIIKMEDTCCSNQKLDKTTQVCCVKTFLRREEIVQKSAPYHDKCCPTRGGGVSYDSVNFVCSYEYRVVNKSMLDPRCGRQKYDPMKDLCCNYKLFKHALKDGMSCCHPSASIYNPKTDVCCFGKRQKGKSCKMPRYRLRCPRRCKLKKMNLKRYCRGYLNCYISGKTGRFKIIRNMRRQLGSIKRSNSCRCLYARRIQKPSCIGKQCVSFKKLIGISVEKINTTTLYIERKKKLFIKRFCQHALSTKESIL</sequence>
<feature type="domain" description="Galaxin-like repeats" evidence="2">
    <location>
        <begin position="160"/>
        <end position="275"/>
    </location>
</feature>
<evidence type="ECO:0000256" key="1">
    <source>
        <dbReference type="SAM" id="SignalP"/>
    </source>
</evidence>
<evidence type="ECO:0000259" key="2">
    <source>
        <dbReference type="Pfam" id="PF24748"/>
    </source>
</evidence>
<proteinExistence type="predicted"/>
<dbReference type="InterPro" id="IPR055284">
    <property type="entry name" value="Galaxin-like"/>
</dbReference>
<keyword evidence="1" id="KW-0732">Signal</keyword>
<protein>
    <recommendedName>
        <fullName evidence="2">Galaxin-like repeats domain-containing protein</fullName>
    </recommendedName>
</protein>
<feature type="signal peptide" evidence="1">
    <location>
        <begin position="1"/>
        <end position="20"/>
    </location>
</feature>
<dbReference type="PANTHER" id="PTHR34490">
    <property type="entry name" value="PROTEIN CBG12054-RELATED"/>
    <property type="match status" value="1"/>
</dbReference>
<dbReference type="EnsemblMetazoa" id="G13499.7">
    <property type="protein sequence ID" value="G13499.7:cds"/>
    <property type="gene ID" value="G13499"/>
</dbReference>
<feature type="domain" description="Galaxin-like repeats" evidence="2">
    <location>
        <begin position="44"/>
        <end position="147"/>
    </location>
</feature>
<accession>A0A8W8IBZ5</accession>
<dbReference type="AlphaFoldDB" id="A0A8W8IBZ5"/>
<feature type="chain" id="PRO_5042430803" description="Galaxin-like repeats domain-containing protein" evidence="1">
    <location>
        <begin position="21"/>
        <end position="520"/>
    </location>
</feature>
<keyword evidence="4" id="KW-1185">Reference proteome</keyword>
<evidence type="ECO:0000313" key="3">
    <source>
        <dbReference type="EnsemblMetazoa" id="G13499.3:cds"/>
    </source>
</evidence>
<dbReference type="PANTHER" id="PTHR34490:SF3">
    <property type="entry name" value="GALAXIN-LIKE ISOFORM X2"/>
    <property type="match status" value="1"/>
</dbReference>
<dbReference type="Pfam" id="PF24748">
    <property type="entry name" value="Galaxin_repeat"/>
    <property type="match status" value="3"/>
</dbReference>
<dbReference type="InterPro" id="IPR056601">
    <property type="entry name" value="Galaxin_dom"/>
</dbReference>
<evidence type="ECO:0000313" key="4">
    <source>
        <dbReference type="Proteomes" id="UP000005408"/>
    </source>
</evidence>
<reference evidence="3" key="1">
    <citation type="submission" date="2022-08" db="UniProtKB">
        <authorList>
            <consortium name="EnsemblMetazoa"/>
        </authorList>
    </citation>
    <scope>IDENTIFICATION</scope>
    <source>
        <strain evidence="3">05x7-T-G4-1.051#20</strain>
    </source>
</reference>
<feature type="domain" description="Galaxin-like repeats" evidence="2">
    <location>
        <begin position="277"/>
        <end position="398"/>
    </location>
</feature>
<organism evidence="3 4">
    <name type="scientific">Magallana gigas</name>
    <name type="common">Pacific oyster</name>
    <name type="synonym">Crassostrea gigas</name>
    <dbReference type="NCBI Taxonomy" id="29159"/>
    <lineage>
        <taxon>Eukaryota</taxon>
        <taxon>Metazoa</taxon>
        <taxon>Spiralia</taxon>
        <taxon>Lophotrochozoa</taxon>
        <taxon>Mollusca</taxon>
        <taxon>Bivalvia</taxon>
        <taxon>Autobranchia</taxon>
        <taxon>Pteriomorphia</taxon>
        <taxon>Ostreida</taxon>
        <taxon>Ostreoidea</taxon>
        <taxon>Ostreidae</taxon>
        <taxon>Magallana</taxon>
    </lineage>
</organism>